<dbReference type="AlphaFoldDB" id="A0A6F8XJU1"/>
<dbReference type="RefSeq" id="WP_173033340.1">
    <property type="nucleotide sequence ID" value="NZ_AP022870.1"/>
</dbReference>
<accession>A0A6F8XJU1</accession>
<proteinExistence type="predicted"/>
<organism evidence="2 3">
    <name type="scientific">Phytohabitans flavus</name>
    <dbReference type="NCBI Taxonomy" id="1076124"/>
    <lineage>
        <taxon>Bacteria</taxon>
        <taxon>Bacillati</taxon>
        <taxon>Actinomycetota</taxon>
        <taxon>Actinomycetes</taxon>
        <taxon>Micromonosporales</taxon>
        <taxon>Micromonosporaceae</taxon>
    </lineage>
</organism>
<evidence type="ECO:0000313" key="3">
    <source>
        <dbReference type="Proteomes" id="UP000502508"/>
    </source>
</evidence>
<evidence type="ECO:0000259" key="1">
    <source>
        <dbReference type="Pfam" id="PF02036"/>
    </source>
</evidence>
<dbReference type="InterPro" id="IPR036527">
    <property type="entry name" value="SCP2_sterol-bd_dom_sf"/>
</dbReference>
<reference evidence="2 3" key="2">
    <citation type="submission" date="2020-03" db="EMBL/GenBank/DDBJ databases">
        <authorList>
            <person name="Ichikawa N."/>
            <person name="Kimura A."/>
            <person name="Kitahashi Y."/>
            <person name="Uohara A."/>
        </authorList>
    </citation>
    <scope>NUCLEOTIDE SEQUENCE [LARGE SCALE GENOMIC DNA]</scope>
    <source>
        <strain evidence="2 3">NBRC 107702</strain>
    </source>
</reference>
<dbReference type="EMBL" id="AP022870">
    <property type="protein sequence ID" value="BCB74073.1"/>
    <property type="molecule type" value="Genomic_DNA"/>
</dbReference>
<dbReference type="Proteomes" id="UP000502508">
    <property type="component" value="Chromosome"/>
</dbReference>
<evidence type="ECO:0000313" key="2">
    <source>
        <dbReference type="EMBL" id="BCB74073.1"/>
    </source>
</evidence>
<dbReference type="InterPro" id="IPR003033">
    <property type="entry name" value="SCP2_sterol-bd_dom"/>
</dbReference>
<gene>
    <name evidence="2" type="ORF">Pflav_004830</name>
</gene>
<dbReference type="SUPFAM" id="SSF55718">
    <property type="entry name" value="SCP-like"/>
    <property type="match status" value="1"/>
</dbReference>
<protein>
    <recommendedName>
        <fullName evidence="1">SCP2 domain-containing protein</fullName>
    </recommendedName>
</protein>
<keyword evidence="3" id="KW-1185">Reference proteome</keyword>
<name>A0A6F8XJU1_9ACTN</name>
<feature type="domain" description="SCP2" evidence="1">
    <location>
        <begin position="45"/>
        <end position="145"/>
    </location>
</feature>
<sequence length="157" mass="16987">MPADDANPATMEPREFALLVKNTPTSELRRMMRGEKRTAVLDELFARMPSVFRAERARGLEAVVHWNVGDRPDGGTDVYELVISGGRCAISARPDREPGLTLTLGAVDFLQLVTGNAHALALVMRGKMRTKGDLALTAKFPSLFDIPRAGRPAAGSA</sequence>
<dbReference type="Pfam" id="PF02036">
    <property type="entry name" value="SCP2"/>
    <property type="match status" value="1"/>
</dbReference>
<reference evidence="2 3" key="1">
    <citation type="submission" date="2020-03" db="EMBL/GenBank/DDBJ databases">
        <title>Whole genome shotgun sequence of Phytohabitans flavus NBRC 107702.</title>
        <authorList>
            <person name="Komaki H."/>
            <person name="Tamura T."/>
        </authorList>
    </citation>
    <scope>NUCLEOTIDE SEQUENCE [LARGE SCALE GENOMIC DNA]</scope>
    <source>
        <strain evidence="2 3">NBRC 107702</strain>
    </source>
</reference>
<dbReference type="Gene3D" id="3.30.1050.10">
    <property type="entry name" value="SCP2 sterol-binding domain"/>
    <property type="match status" value="1"/>
</dbReference>
<dbReference type="KEGG" id="pfla:Pflav_004830"/>